<dbReference type="Proteomes" id="UP000323924">
    <property type="component" value="Unassembled WGS sequence"/>
</dbReference>
<feature type="transmembrane region" description="Helical" evidence="1">
    <location>
        <begin position="6"/>
        <end position="24"/>
    </location>
</feature>
<dbReference type="EMBL" id="VWPC01000024">
    <property type="protein sequence ID" value="KAA5838783.1"/>
    <property type="molecule type" value="Genomic_DNA"/>
</dbReference>
<reference evidence="2 3" key="1">
    <citation type="submission" date="2019-09" db="EMBL/GenBank/DDBJ databases">
        <authorList>
            <person name="Vacheron J."/>
            <person name="Dubost A."/>
            <person name="Prigent-Combaret C."/>
            <person name="Muller D."/>
        </authorList>
    </citation>
    <scope>NUCLEOTIDE SEQUENCE [LARGE SCALE GENOMIC DNA]</scope>
    <source>
        <strain evidence="2 3">JV497</strain>
    </source>
</reference>
<dbReference type="AlphaFoldDB" id="A0AB34BYW1"/>
<dbReference type="RefSeq" id="WP_053262573.1">
    <property type="nucleotide sequence ID" value="NZ_CP027714.1"/>
</dbReference>
<name>A0AB34BYW1_9PSED</name>
<evidence type="ECO:0000313" key="2">
    <source>
        <dbReference type="EMBL" id="KAA5838783.1"/>
    </source>
</evidence>
<keyword evidence="1" id="KW-0812">Transmembrane</keyword>
<gene>
    <name evidence="2" type="ORF">F2A38_25190</name>
</gene>
<keyword evidence="1" id="KW-0472">Membrane</keyword>
<comment type="caution">
    <text evidence="2">The sequence shown here is derived from an EMBL/GenBank/DDBJ whole genome shotgun (WGS) entry which is preliminary data.</text>
</comment>
<evidence type="ECO:0000313" key="3">
    <source>
        <dbReference type="Proteomes" id="UP000323924"/>
    </source>
</evidence>
<proteinExistence type="predicted"/>
<keyword evidence="1" id="KW-1133">Transmembrane helix</keyword>
<sequence length="61" mass="5720">MNLSAVVKGILLVLIVIGLMACALSPGTSVARLGGGGPLSGFLTGNGGGLAAGSGSIAYAF</sequence>
<protein>
    <recommendedName>
        <fullName evidence="4">Lipoprotein</fullName>
    </recommendedName>
</protein>
<dbReference type="GeneID" id="93405703"/>
<organism evidence="2 3">
    <name type="scientific">Pseudomonas chlororaphis</name>
    <dbReference type="NCBI Taxonomy" id="587753"/>
    <lineage>
        <taxon>Bacteria</taxon>
        <taxon>Pseudomonadati</taxon>
        <taxon>Pseudomonadota</taxon>
        <taxon>Gammaproteobacteria</taxon>
        <taxon>Pseudomonadales</taxon>
        <taxon>Pseudomonadaceae</taxon>
        <taxon>Pseudomonas</taxon>
    </lineage>
</organism>
<evidence type="ECO:0008006" key="4">
    <source>
        <dbReference type="Google" id="ProtNLM"/>
    </source>
</evidence>
<evidence type="ECO:0000256" key="1">
    <source>
        <dbReference type="SAM" id="Phobius"/>
    </source>
</evidence>
<accession>A0AB34BYW1</accession>